<evidence type="ECO:0000256" key="7">
    <source>
        <dbReference type="ARBA" id="ARBA00023033"/>
    </source>
</evidence>
<dbReference type="PRINTS" id="PR00463">
    <property type="entry name" value="EP450I"/>
</dbReference>
<dbReference type="Gene3D" id="1.10.630.10">
    <property type="entry name" value="Cytochrome P450"/>
    <property type="match status" value="1"/>
</dbReference>
<dbReference type="GO" id="GO:0005506">
    <property type="term" value="F:iron ion binding"/>
    <property type="evidence" value="ECO:0007669"/>
    <property type="project" value="InterPro"/>
</dbReference>
<dbReference type="InterPro" id="IPR036396">
    <property type="entry name" value="Cyt_P450_sf"/>
</dbReference>
<keyword evidence="7 9" id="KW-0503">Monooxygenase</keyword>
<evidence type="ECO:0000256" key="8">
    <source>
        <dbReference type="PIRSR" id="PIRSR602401-1"/>
    </source>
</evidence>
<evidence type="ECO:0000256" key="3">
    <source>
        <dbReference type="ARBA" id="ARBA00022617"/>
    </source>
</evidence>
<dbReference type="GO" id="GO:0004497">
    <property type="term" value="F:monooxygenase activity"/>
    <property type="evidence" value="ECO:0007669"/>
    <property type="project" value="UniProtKB-KW"/>
</dbReference>
<accession>A0A977LF23</accession>
<dbReference type="Pfam" id="PF00067">
    <property type="entry name" value="p450"/>
    <property type="match status" value="1"/>
</dbReference>
<evidence type="ECO:0000256" key="4">
    <source>
        <dbReference type="ARBA" id="ARBA00022723"/>
    </source>
</evidence>
<dbReference type="GO" id="GO:0020037">
    <property type="term" value="F:heme binding"/>
    <property type="evidence" value="ECO:0007669"/>
    <property type="project" value="InterPro"/>
</dbReference>
<dbReference type="SUPFAM" id="SSF48264">
    <property type="entry name" value="Cytochrome P450"/>
    <property type="match status" value="1"/>
</dbReference>
<dbReference type="InterPro" id="IPR001128">
    <property type="entry name" value="Cyt_P450"/>
</dbReference>
<keyword evidence="4 8" id="KW-0479">Metal-binding</keyword>
<evidence type="ECO:0000256" key="5">
    <source>
        <dbReference type="ARBA" id="ARBA00023002"/>
    </source>
</evidence>
<evidence type="ECO:0000256" key="1">
    <source>
        <dbReference type="ARBA" id="ARBA00001971"/>
    </source>
</evidence>
<protein>
    <submittedName>
        <fullName evidence="10">Cytochrome P450 CYP71-1</fullName>
    </submittedName>
</protein>
<keyword evidence="5 9" id="KW-0560">Oxidoreductase</keyword>
<dbReference type="FunFam" id="1.10.630.10:FF:000043">
    <property type="entry name" value="Cytochrome P450 99A2"/>
    <property type="match status" value="1"/>
</dbReference>
<dbReference type="InterPro" id="IPR002401">
    <property type="entry name" value="Cyt_P450_E_grp-I"/>
</dbReference>
<comment type="similarity">
    <text evidence="2 9">Belongs to the cytochrome P450 family.</text>
</comment>
<dbReference type="PANTHER" id="PTHR47955:SF8">
    <property type="entry name" value="CYTOCHROME P450 71D11-LIKE"/>
    <property type="match status" value="1"/>
</dbReference>
<dbReference type="AlphaFoldDB" id="A0A977LF23"/>
<dbReference type="EMBL" id="MZ485365">
    <property type="protein sequence ID" value="UXF47980.1"/>
    <property type="molecule type" value="mRNA"/>
</dbReference>
<dbReference type="GO" id="GO:0016705">
    <property type="term" value="F:oxidoreductase activity, acting on paired donors, with incorporation or reduction of molecular oxygen"/>
    <property type="evidence" value="ECO:0007669"/>
    <property type="project" value="InterPro"/>
</dbReference>
<evidence type="ECO:0000256" key="6">
    <source>
        <dbReference type="ARBA" id="ARBA00023004"/>
    </source>
</evidence>
<comment type="cofactor">
    <cofactor evidence="1 8">
        <name>heme</name>
        <dbReference type="ChEBI" id="CHEBI:30413"/>
    </cofactor>
</comment>
<keyword evidence="3 8" id="KW-0349">Heme</keyword>
<keyword evidence="6 8" id="KW-0408">Iron</keyword>
<dbReference type="CDD" id="cd11072">
    <property type="entry name" value="CYP71-like"/>
    <property type="match status" value="1"/>
</dbReference>
<dbReference type="PANTHER" id="PTHR47955">
    <property type="entry name" value="CYTOCHROME P450 FAMILY 71 PROTEIN"/>
    <property type="match status" value="1"/>
</dbReference>
<evidence type="ECO:0000313" key="10">
    <source>
        <dbReference type="EMBL" id="UXF47980.1"/>
    </source>
</evidence>
<dbReference type="PRINTS" id="PR00385">
    <property type="entry name" value="P450"/>
</dbReference>
<feature type="binding site" description="axial binding residue" evidence="8">
    <location>
        <position position="450"/>
    </location>
    <ligand>
        <name>heme</name>
        <dbReference type="ChEBI" id="CHEBI:30413"/>
    </ligand>
    <ligandPart>
        <name>Fe</name>
        <dbReference type="ChEBI" id="CHEBI:18248"/>
    </ligandPart>
</feature>
<evidence type="ECO:0000256" key="2">
    <source>
        <dbReference type="ARBA" id="ARBA00010617"/>
    </source>
</evidence>
<evidence type="ECO:0000256" key="9">
    <source>
        <dbReference type="RuleBase" id="RU000461"/>
    </source>
</evidence>
<dbReference type="PROSITE" id="PS00086">
    <property type="entry name" value="CYTOCHROME_P450"/>
    <property type="match status" value="1"/>
</dbReference>
<reference evidence="10" key="1">
    <citation type="submission" date="2021-06" db="EMBL/GenBank/DDBJ databases">
        <authorList>
            <person name="Bhat W.W."/>
            <person name="Johnson S."/>
            <person name="Hamberger B."/>
            <person name="Lau K."/>
            <person name="Buell R."/>
            <person name="Matsumoto S."/>
        </authorList>
    </citation>
    <scope>NUCLEOTIDE SEQUENCE</scope>
</reference>
<sequence length="509" mass="57573">MEPLHVPMSTPAVLFTFLCVVLAFFKLWSKLSGGHKNLPPGPRKLPVIGNIHNLAAGGPLAHRTLKQLADTYGPIMHLQLGQISTVVVSTPEMAKEVMKTKDANFAQRPQSIAAHTIFYNCTDMVFTHQVEYGRELRKICVMELLNQKRVLSFRPIRQEESVNLIRGIASSTGKPVNVRASIRSMSYKVIARALIGRRAETDERYIQLTKEVVELLGGFNLAESFPSFSFLPRITGLRSRLDRIQNEINGILDGIITEHMELRKKSTSDITGAEEDILHVLLDLQEQNKLEFPLTRDSIKANLQAMILAGIDTASTAIEWAFIELMKNPALRDKATKELRDVFGKQGKVDEAEFHKLEYLKLVIKETLRKHPSAPLLIPRESIEECEIKGYNIPAKTRVIINAWAISTNPKYWEDPDTFKPERFLDNERTFDYRGNQFEYLPFGSGRRMCPGVAMGLTNVELGLANLLFNFDWKLPEGQRPEDLSLSENFGLSVGRKEDLYAIPIPYTP</sequence>
<dbReference type="InterPro" id="IPR017972">
    <property type="entry name" value="Cyt_P450_CS"/>
</dbReference>
<proteinExistence type="evidence at transcript level"/>
<organism evidence="10">
    <name type="scientific">Daphne genkwa</name>
    <dbReference type="NCBI Taxonomy" id="1477590"/>
    <lineage>
        <taxon>Eukaryota</taxon>
        <taxon>Viridiplantae</taxon>
        <taxon>Streptophyta</taxon>
        <taxon>Embryophyta</taxon>
        <taxon>Tracheophyta</taxon>
        <taxon>Spermatophyta</taxon>
        <taxon>Magnoliopsida</taxon>
        <taxon>eudicotyledons</taxon>
        <taxon>Gunneridae</taxon>
        <taxon>Pentapetalae</taxon>
        <taxon>rosids</taxon>
        <taxon>malvids</taxon>
        <taxon>Malvales</taxon>
        <taxon>Thymelaeaceae</taxon>
        <taxon>Daphne</taxon>
    </lineage>
</organism>
<name>A0A977LF23_9ROSI</name>